<evidence type="ECO:0000256" key="10">
    <source>
        <dbReference type="ARBA" id="ARBA00023157"/>
    </source>
</evidence>
<dbReference type="STRING" id="42156.A0A3P6SHV3"/>
<dbReference type="GO" id="GO:0016603">
    <property type="term" value="F:glutaminyl-peptide cyclotransferase activity"/>
    <property type="evidence" value="ECO:0007669"/>
    <property type="project" value="UniProtKB-EC"/>
</dbReference>
<keyword evidence="9" id="KW-0862">Zinc</keyword>
<proteinExistence type="inferred from homology"/>
<keyword evidence="6" id="KW-0964">Secreted</keyword>
<dbReference type="FunFam" id="3.40.630.10:FF:000029">
    <property type="entry name" value="Glutaminyl-peptide cyclotransferase"/>
    <property type="match status" value="1"/>
</dbReference>
<evidence type="ECO:0000256" key="9">
    <source>
        <dbReference type="ARBA" id="ARBA00022833"/>
    </source>
</evidence>
<dbReference type="InterPro" id="IPR037457">
    <property type="entry name" value="M28_QC"/>
</dbReference>
<evidence type="ECO:0000256" key="7">
    <source>
        <dbReference type="ARBA" id="ARBA00022679"/>
    </source>
</evidence>
<keyword evidence="7" id="KW-0808">Transferase</keyword>
<dbReference type="GO" id="GO:0008270">
    <property type="term" value="F:zinc ion binding"/>
    <property type="evidence" value="ECO:0007669"/>
    <property type="project" value="TreeGrafter"/>
</dbReference>
<dbReference type="PANTHER" id="PTHR12283">
    <property type="entry name" value="GLUTAMINYL-PEPTIDE CYCLOTRANSFERASE"/>
    <property type="match status" value="1"/>
</dbReference>
<evidence type="ECO:0000256" key="3">
    <source>
        <dbReference type="ARBA" id="ARBA00006014"/>
    </source>
</evidence>
<evidence type="ECO:0000256" key="1">
    <source>
        <dbReference type="ARBA" id="ARBA00000001"/>
    </source>
</evidence>
<comment type="subcellular location">
    <subcellularLocation>
        <location evidence="2">Secreted</location>
    </subcellularLocation>
</comment>
<evidence type="ECO:0000256" key="6">
    <source>
        <dbReference type="ARBA" id="ARBA00022525"/>
    </source>
</evidence>
<accession>A0A3P6SHV3</accession>
<evidence type="ECO:0000313" key="14">
    <source>
        <dbReference type="Proteomes" id="UP000277928"/>
    </source>
</evidence>
<keyword evidence="14" id="KW-1185">Reference proteome</keyword>
<dbReference type="OMA" id="NQRTHQL"/>
<dbReference type="OrthoDB" id="3907302at2759"/>
<dbReference type="InterPro" id="IPR040234">
    <property type="entry name" value="QC/QCL"/>
</dbReference>
<protein>
    <recommendedName>
        <fullName evidence="5">Glutaminyl-peptide cyclotransferase</fullName>
        <ecNumber evidence="4">2.3.2.5</ecNumber>
    </recommendedName>
</protein>
<dbReference type="Pfam" id="PF04389">
    <property type="entry name" value="Peptidase_M28"/>
    <property type="match status" value="1"/>
</dbReference>
<feature type="domain" description="Peptidase M28" evidence="12">
    <location>
        <begin position="121"/>
        <end position="345"/>
    </location>
</feature>
<dbReference type="EMBL" id="UYRX01000057">
    <property type="protein sequence ID" value="VDK71817.1"/>
    <property type="molecule type" value="Genomic_DNA"/>
</dbReference>
<keyword evidence="10" id="KW-1015">Disulfide bond</keyword>
<comment type="similarity">
    <text evidence="3">Belongs to the glutaminyl-peptide cyclotransferase family.</text>
</comment>
<evidence type="ECO:0000256" key="11">
    <source>
        <dbReference type="ARBA" id="ARBA00023315"/>
    </source>
</evidence>
<dbReference type="PANTHER" id="PTHR12283:SF6">
    <property type="entry name" value="GLUTAMINYL-PEPTIDE CYCLOTRANSFERASE-RELATED"/>
    <property type="match status" value="1"/>
</dbReference>
<dbReference type="InterPro" id="IPR007484">
    <property type="entry name" value="Peptidase_M28"/>
</dbReference>
<name>A0A3P6SHV3_LITSI</name>
<gene>
    <name evidence="13" type="ORF">NLS_LOCUS1571</name>
</gene>
<evidence type="ECO:0000256" key="5">
    <source>
        <dbReference type="ARBA" id="ARBA00016861"/>
    </source>
</evidence>
<dbReference type="AlphaFoldDB" id="A0A3P6SHV3"/>
<comment type="catalytic activity">
    <reaction evidence="1">
        <text>N-terminal L-glutaminyl-[peptide] = N-terminal 5-oxo-L-prolyl-[peptide] + NH4(+)</text>
        <dbReference type="Rhea" id="RHEA:23652"/>
        <dbReference type="Rhea" id="RHEA-COMP:11736"/>
        <dbReference type="Rhea" id="RHEA-COMP:11846"/>
        <dbReference type="ChEBI" id="CHEBI:28938"/>
        <dbReference type="ChEBI" id="CHEBI:64722"/>
        <dbReference type="ChEBI" id="CHEBI:87215"/>
        <dbReference type="EC" id="2.3.2.5"/>
    </reaction>
</comment>
<dbReference type="GO" id="GO:0005576">
    <property type="term" value="C:extracellular region"/>
    <property type="evidence" value="ECO:0007669"/>
    <property type="project" value="UniProtKB-SubCell"/>
</dbReference>
<dbReference type="SUPFAM" id="SSF53187">
    <property type="entry name" value="Zn-dependent exopeptidases"/>
    <property type="match status" value="1"/>
</dbReference>
<evidence type="ECO:0000256" key="4">
    <source>
        <dbReference type="ARBA" id="ARBA00012012"/>
    </source>
</evidence>
<dbReference type="EC" id="2.3.2.5" evidence="4"/>
<organism evidence="13 14">
    <name type="scientific">Litomosoides sigmodontis</name>
    <name type="common">Filarial nematode worm</name>
    <dbReference type="NCBI Taxonomy" id="42156"/>
    <lineage>
        <taxon>Eukaryota</taxon>
        <taxon>Metazoa</taxon>
        <taxon>Ecdysozoa</taxon>
        <taxon>Nematoda</taxon>
        <taxon>Chromadorea</taxon>
        <taxon>Rhabditida</taxon>
        <taxon>Spirurina</taxon>
        <taxon>Spiruromorpha</taxon>
        <taxon>Filarioidea</taxon>
        <taxon>Onchocercidae</taxon>
        <taxon>Litomosoides</taxon>
    </lineage>
</organism>
<dbReference type="Gene3D" id="3.40.630.10">
    <property type="entry name" value="Zn peptidases"/>
    <property type="match status" value="1"/>
</dbReference>
<reference evidence="13 14" key="1">
    <citation type="submission" date="2018-08" db="EMBL/GenBank/DDBJ databases">
        <authorList>
            <person name="Laetsch R D."/>
            <person name="Stevens L."/>
            <person name="Kumar S."/>
            <person name="Blaxter L. M."/>
        </authorList>
    </citation>
    <scope>NUCLEOTIDE SEQUENCE [LARGE SCALE GENOMIC DNA]</scope>
</reference>
<keyword evidence="11" id="KW-0012">Acyltransferase</keyword>
<keyword evidence="8" id="KW-0479">Metal-binding</keyword>
<evidence type="ECO:0000256" key="2">
    <source>
        <dbReference type="ARBA" id="ARBA00004613"/>
    </source>
</evidence>
<evidence type="ECO:0000313" key="13">
    <source>
        <dbReference type="EMBL" id="VDK71817.1"/>
    </source>
</evidence>
<dbReference type="CDD" id="cd03880">
    <property type="entry name" value="M28_QC_like"/>
    <property type="match status" value="1"/>
</dbReference>
<evidence type="ECO:0000259" key="12">
    <source>
        <dbReference type="Pfam" id="PF04389"/>
    </source>
</evidence>
<sequence>MIFASYNFSKVAFLLYFTLKQCASRGQWRQSRHAHDLSASASKQGLQWSRSSLERFCRMNDRQRFRKFLEPILMPRVVGTKSHDEVAEHLSTTLSALGFTIEWDLFEETTPHGKKLFRTLIATHDPSVPRRLILACHYDSKFMKGETFIGATDSAVPCAMLLDMAHTLGPLLHNRRRKDVILQLIFFDGEEAFDKWTDEDSLYGSRHLASKWNQEYFLNTSQSSFEIKKQIDRIDLFVLLDLLGAPNPLLYNFDGFSSKNAFWDMLKIEAELRKIGCLHQLQPIFQPKTVYGRVEDDHVPFLNLNVPVLHLIPLPFPDVWHKASDNATVLDYETIDNLNSILRVFVSNYHGLFA</sequence>
<evidence type="ECO:0000256" key="8">
    <source>
        <dbReference type="ARBA" id="ARBA00022723"/>
    </source>
</evidence>
<dbReference type="Proteomes" id="UP000277928">
    <property type="component" value="Unassembled WGS sequence"/>
</dbReference>